<evidence type="ECO:0000313" key="1">
    <source>
        <dbReference type="EMBL" id="KAG0411941.1"/>
    </source>
</evidence>
<comment type="caution">
    <text evidence="1">The sequence shown here is derived from an EMBL/GenBank/DDBJ whole genome shotgun (WGS) entry which is preliminary data.</text>
</comment>
<evidence type="ECO:0000313" key="2">
    <source>
        <dbReference type="Proteomes" id="UP000805193"/>
    </source>
</evidence>
<dbReference type="EMBL" id="JABSTQ010011390">
    <property type="protein sequence ID" value="KAG0411941.1"/>
    <property type="molecule type" value="Genomic_DNA"/>
</dbReference>
<dbReference type="Proteomes" id="UP000805193">
    <property type="component" value="Unassembled WGS sequence"/>
</dbReference>
<keyword evidence="2" id="KW-1185">Reference proteome</keyword>
<sequence length="274" mass="30646">MISDQYDDILHRLNEQENDIKDLKKRVDKIERADAANEVRELRSELNELEWRSRQKNIEIHGVLETEGEDLLGVVKSVASKLGVEELKTEEVSAVHRLPSKPGKTRGIIVSFARQETRDAWLSKKRVLNRSSGSGRLFITENMTKQGRTLLWQAREWAKVLFSVQVLCPPTAYVSAPFIQPGEAGTKASGHDCLFWADVRPIFLASGIVLRLRFTSGKSHARTWGWGRSSDHCGVGVGVRDATGRYTTAEADGVCDWLAIVVLFVLGLSSSKPY</sequence>
<protein>
    <submittedName>
        <fullName evidence="1">Uncharacterized protein</fullName>
    </submittedName>
</protein>
<reference evidence="1 2" key="1">
    <citation type="journal article" date="2020" name="Cell">
        <title>Large-Scale Comparative Analyses of Tick Genomes Elucidate Their Genetic Diversity and Vector Capacities.</title>
        <authorList>
            <consortium name="Tick Genome and Microbiome Consortium (TIGMIC)"/>
            <person name="Jia N."/>
            <person name="Wang J."/>
            <person name="Shi W."/>
            <person name="Du L."/>
            <person name="Sun Y."/>
            <person name="Zhan W."/>
            <person name="Jiang J.F."/>
            <person name="Wang Q."/>
            <person name="Zhang B."/>
            <person name="Ji P."/>
            <person name="Bell-Sakyi L."/>
            <person name="Cui X.M."/>
            <person name="Yuan T.T."/>
            <person name="Jiang B.G."/>
            <person name="Yang W.F."/>
            <person name="Lam T.T."/>
            <person name="Chang Q.C."/>
            <person name="Ding S.J."/>
            <person name="Wang X.J."/>
            <person name="Zhu J.G."/>
            <person name="Ruan X.D."/>
            <person name="Zhao L."/>
            <person name="Wei J.T."/>
            <person name="Ye R.Z."/>
            <person name="Que T.C."/>
            <person name="Du C.H."/>
            <person name="Zhou Y.H."/>
            <person name="Cheng J.X."/>
            <person name="Dai P.F."/>
            <person name="Guo W.B."/>
            <person name="Han X.H."/>
            <person name="Huang E.J."/>
            <person name="Li L.F."/>
            <person name="Wei W."/>
            <person name="Gao Y.C."/>
            <person name="Liu J.Z."/>
            <person name="Shao H.Z."/>
            <person name="Wang X."/>
            <person name="Wang C.C."/>
            <person name="Yang T.C."/>
            <person name="Huo Q.B."/>
            <person name="Li W."/>
            <person name="Chen H.Y."/>
            <person name="Chen S.E."/>
            <person name="Zhou L.G."/>
            <person name="Ni X.B."/>
            <person name="Tian J.H."/>
            <person name="Sheng Y."/>
            <person name="Liu T."/>
            <person name="Pan Y.S."/>
            <person name="Xia L.Y."/>
            <person name="Li J."/>
            <person name="Zhao F."/>
            <person name="Cao W.C."/>
        </authorList>
    </citation>
    <scope>NUCLEOTIDE SEQUENCE [LARGE SCALE GENOMIC DNA]</scope>
    <source>
        <strain evidence="1">Iper-2018</strain>
    </source>
</reference>
<organism evidence="1 2">
    <name type="scientific">Ixodes persulcatus</name>
    <name type="common">Taiga tick</name>
    <dbReference type="NCBI Taxonomy" id="34615"/>
    <lineage>
        <taxon>Eukaryota</taxon>
        <taxon>Metazoa</taxon>
        <taxon>Ecdysozoa</taxon>
        <taxon>Arthropoda</taxon>
        <taxon>Chelicerata</taxon>
        <taxon>Arachnida</taxon>
        <taxon>Acari</taxon>
        <taxon>Parasitiformes</taxon>
        <taxon>Ixodida</taxon>
        <taxon>Ixodoidea</taxon>
        <taxon>Ixodidae</taxon>
        <taxon>Ixodinae</taxon>
        <taxon>Ixodes</taxon>
    </lineage>
</organism>
<gene>
    <name evidence="1" type="ORF">HPB47_010915</name>
</gene>
<accession>A0AC60NXS6</accession>
<name>A0AC60NXS6_IXOPE</name>
<proteinExistence type="predicted"/>